<dbReference type="EMBL" id="JABANO010020280">
    <property type="protein sequence ID" value="KAF4728771.1"/>
    <property type="molecule type" value="Genomic_DNA"/>
</dbReference>
<sequence>LFDYLGNLSILRTSTGDTIPRHAPVPSLLDSGTRSLRISSIEFEMIVKTTTTSMHRRGMKTDEPIREDPVRSVNLVKEEAVPYLPTLAFDVGEAPHMVDIRIKPEHYIHSCWSGYCVLDIYRRGNKTAVTGRPLFRAYDVKFDLHNSRIYFWPHEGSSVHTPRASQSAK</sequence>
<evidence type="ECO:0000259" key="1">
    <source>
        <dbReference type="PROSITE" id="PS51767"/>
    </source>
</evidence>
<keyword evidence="3" id="KW-1185">Reference proteome</keyword>
<name>A0A7J6S7N0_PEROL</name>
<feature type="domain" description="Peptidase A1" evidence="1">
    <location>
        <begin position="1"/>
        <end position="152"/>
    </location>
</feature>
<dbReference type="PROSITE" id="PS51767">
    <property type="entry name" value="PEPTIDASE_A1"/>
    <property type="match status" value="1"/>
</dbReference>
<gene>
    <name evidence="2" type="ORF">FOZ63_026088</name>
</gene>
<dbReference type="Gene3D" id="2.40.70.10">
    <property type="entry name" value="Acid Proteases"/>
    <property type="match status" value="1"/>
</dbReference>
<dbReference type="Proteomes" id="UP000553632">
    <property type="component" value="Unassembled WGS sequence"/>
</dbReference>
<organism evidence="2 3">
    <name type="scientific">Perkinsus olseni</name>
    <name type="common">Perkinsus atlanticus</name>
    <dbReference type="NCBI Taxonomy" id="32597"/>
    <lineage>
        <taxon>Eukaryota</taxon>
        <taxon>Sar</taxon>
        <taxon>Alveolata</taxon>
        <taxon>Perkinsozoa</taxon>
        <taxon>Perkinsea</taxon>
        <taxon>Perkinsida</taxon>
        <taxon>Perkinsidae</taxon>
        <taxon>Perkinsus</taxon>
    </lineage>
</organism>
<evidence type="ECO:0000313" key="2">
    <source>
        <dbReference type="EMBL" id="KAF4728771.1"/>
    </source>
</evidence>
<proteinExistence type="predicted"/>
<protein>
    <recommendedName>
        <fullName evidence="1">Peptidase A1 domain-containing protein</fullName>
    </recommendedName>
</protein>
<dbReference type="AlphaFoldDB" id="A0A7J6S7N0"/>
<reference evidence="2 3" key="1">
    <citation type="submission" date="2020-04" db="EMBL/GenBank/DDBJ databases">
        <title>Perkinsus olseni comparative genomics.</title>
        <authorList>
            <person name="Bogema D.R."/>
        </authorList>
    </citation>
    <scope>NUCLEOTIDE SEQUENCE [LARGE SCALE GENOMIC DNA]</scope>
    <source>
        <strain evidence="2 3">ATCC PRA-207</strain>
    </source>
</reference>
<dbReference type="InterPro" id="IPR033121">
    <property type="entry name" value="PEPTIDASE_A1"/>
</dbReference>
<dbReference type="SUPFAM" id="SSF50630">
    <property type="entry name" value="Acid proteases"/>
    <property type="match status" value="1"/>
</dbReference>
<accession>A0A7J6S7N0</accession>
<feature type="non-terminal residue" evidence="2">
    <location>
        <position position="169"/>
    </location>
</feature>
<feature type="non-terminal residue" evidence="2">
    <location>
        <position position="1"/>
    </location>
</feature>
<evidence type="ECO:0000313" key="3">
    <source>
        <dbReference type="Proteomes" id="UP000553632"/>
    </source>
</evidence>
<comment type="caution">
    <text evidence="2">The sequence shown here is derived from an EMBL/GenBank/DDBJ whole genome shotgun (WGS) entry which is preliminary data.</text>
</comment>
<dbReference type="InterPro" id="IPR021109">
    <property type="entry name" value="Peptidase_aspartic_dom_sf"/>
</dbReference>